<protein>
    <submittedName>
        <fullName evidence="1">Uncharacterized protein</fullName>
    </submittedName>
</protein>
<reference evidence="1 2" key="1">
    <citation type="submission" date="2018-01" db="EMBL/GenBank/DDBJ databases">
        <title>Genomic Encyclopedia of Archaeal and Bacterial Type Strains, Phase II (KMG-II): from individual species to whole genera.</title>
        <authorList>
            <person name="Goeker M."/>
        </authorList>
    </citation>
    <scope>NUCLEOTIDE SEQUENCE [LARGE SCALE GENOMIC DNA]</scope>
    <source>
        <strain evidence="1 2">DSM 17023</strain>
    </source>
</reference>
<evidence type="ECO:0000313" key="2">
    <source>
        <dbReference type="Proteomes" id="UP000236959"/>
    </source>
</evidence>
<dbReference type="EMBL" id="PPCN01000007">
    <property type="protein sequence ID" value="POF30129.1"/>
    <property type="molecule type" value="Genomic_DNA"/>
</dbReference>
<accession>A0A2S3URL5</accession>
<dbReference type="OrthoDB" id="7871570at2"/>
<dbReference type="Proteomes" id="UP000236959">
    <property type="component" value="Unassembled WGS sequence"/>
</dbReference>
<name>A0A2S3URL5_9HYPH</name>
<sequence length="132" mass="14619">MDAGQEIAIQEQVPNPVHSAPLIVAVKRASNAVRDETLALRADPIADLKRFEYAKSQALLDLSRARSAVPPNAFSRELKADLAEFKEVLEENVGLLRLHMNAVSEVVQMMSRTMIDFDSDGTYQAPFPEPAR</sequence>
<proteinExistence type="predicted"/>
<organism evidence="1 2">
    <name type="scientific">Roseibium marinum</name>
    <dbReference type="NCBI Taxonomy" id="281252"/>
    <lineage>
        <taxon>Bacteria</taxon>
        <taxon>Pseudomonadati</taxon>
        <taxon>Pseudomonadota</taxon>
        <taxon>Alphaproteobacteria</taxon>
        <taxon>Hyphomicrobiales</taxon>
        <taxon>Stappiaceae</taxon>
        <taxon>Roseibium</taxon>
    </lineage>
</organism>
<keyword evidence="2" id="KW-1185">Reference proteome</keyword>
<dbReference type="RefSeq" id="WP_103223515.1">
    <property type="nucleotide sequence ID" value="NZ_PPCN01000007.1"/>
</dbReference>
<gene>
    <name evidence="1" type="ORF">CLV41_107156</name>
</gene>
<dbReference type="AlphaFoldDB" id="A0A2S3URL5"/>
<evidence type="ECO:0000313" key="1">
    <source>
        <dbReference type="EMBL" id="POF30129.1"/>
    </source>
</evidence>
<comment type="caution">
    <text evidence="1">The sequence shown here is derived from an EMBL/GenBank/DDBJ whole genome shotgun (WGS) entry which is preliminary data.</text>
</comment>